<evidence type="ECO:0000259" key="1">
    <source>
        <dbReference type="PROSITE" id="PS50206"/>
    </source>
</evidence>
<evidence type="ECO:0000313" key="3">
    <source>
        <dbReference type="Proteomes" id="UP000641025"/>
    </source>
</evidence>
<keyword evidence="3" id="KW-1185">Reference proteome</keyword>
<dbReference type="PROSITE" id="PS50206">
    <property type="entry name" value="RHODANESE_3"/>
    <property type="match status" value="1"/>
</dbReference>
<dbReference type="Proteomes" id="UP000641025">
    <property type="component" value="Unassembled WGS sequence"/>
</dbReference>
<dbReference type="SMART" id="SM00450">
    <property type="entry name" value="RHOD"/>
    <property type="match status" value="1"/>
</dbReference>
<dbReference type="InterPro" id="IPR036873">
    <property type="entry name" value="Rhodanese-like_dom_sf"/>
</dbReference>
<dbReference type="EMBL" id="JAEMHK010000007">
    <property type="protein sequence ID" value="MBJ6800760.1"/>
    <property type="molecule type" value="Genomic_DNA"/>
</dbReference>
<dbReference type="SUPFAM" id="SSF52821">
    <property type="entry name" value="Rhodanese/Cell cycle control phosphatase"/>
    <property type="match status" value="1"/>
</dbReference>
<comment type="caution">
    <text evidence="2">The sequence shown here is derived from an EMBL/GenBank/DDBJ whole genome shotgun (WGS) entry which is preliminary data.</text>
</comment>
<protein>
    <submittedName>
        <fullName evidence="2">Sulfurtransferase</fullName>
    </submittedName>
</protein>
<sequence>MQSDLAVSTDWVWERIKEGEPLFFIELRHPGDADYAVHRVRGALRVDFEDAKRHLRELPADRLVVVVSDLPNDEPALELAALLKENGLQARALSGGIFGYLKAGLPVEEVRAARDMTRTRGE</sequence>
<gene>
    <name evidence="2" type="ORF">JFN90_11520</name>
</gene>
<dbReference type="Gene3D" id="3.40.250.10">
    <property type="entry name" value="Rhodanese-like domain"/>
    <property type="match status" value="1"/>
</dbReference>
<dbReference type="RefSeq" id="WP_199395258.1">
    <property type="nucleotide sequence ID" value="NZ_JAEMHK010000007.1"/>
</dbReference>
<organism evidence="2 3">
    <name type="scientific">Geomonas propionica</name>
    <dbReference type="NCBI Taxonomy" id="2798582"/>
    <lineage>
        <taxon>Bacteria</taxon>
        <taxon>Pseudomonadati</taxon>
        <taxon>Thermodesulfobacteriota</taxon>
        <taxon>Desulfuromonadia</taxon>
        <taxon>Geobacterales</taxon>
        <taxon>Geobacteraceae</taxon>
        <taxon>Geomonas</taxon>
    </lineage>
</organism>
<evidence type="ECO:0000313" key="2">
    <source>
        <dbReference type="EMBL" id="MBJ6800760.1"/>
    </source>
</evidence>
<reference evidence="2 3" key="1">
    <citation type="submission" date="2020-12" db="EMBL/GenBank/DDBJ databases">
        <title>Geomonas sp. Red259, isolated from paddy soil.</title>
        <authorList>
            <person name="Xu Z."/>
            <person name="Zhang Z."/>
            <person name="Masuda Y."/>
            <person name="Itoh H."/>
            <person name="Senoo K."/>
        </authorList>
    </citation>
    <scope>NUCLEOTIDE SEQUENCE [LARGE SCALE GENOMIC DNA]</scope>
    <source>
        <strain evidence="2 3">Red259</strain>
    </source>
</reference>
<feature type="domain" description="Rhodanese" evidence="1">
    <location>
        <begin position="18"/>
        <end position="109"/>
    </location>
</feature>
<proteinExistence type="predicted"/>
<dbReference type="InterPro" id="IPR001763">
    <property type="entry name" value="Rhodanese-like_dom"/>
</dbReference>
<name>A0ABS0YS12_9BACT</name>
<accession>A0ABS0YS12</accession>